<evidence type="ECO:0000313" key="1">
    <source>
        <dbReference type="EMBL" id="ABU60377.1"/>
    </source>
</evidence>
<dbReference type="Proteomes" id="UP000000263">
    <property type="component" value="Chromosome"/>
</dbReference>
<dbReference type="STRING" id="383372.Rcas_4353"/>
<dbReference type="EMBL" id="CP000804">
    <property type="protein sequence ID" value="ABU60377.1"/>
    <property type="molecule type" value="Genomic_DNA"/>
</dbReference>
<dbReference type="RefSeq" id="WP_012122798.1">
    <property type="nucleotide sequence ID" value="NC_009767.1"/>
</dbReference>
<accession>A7NS31</accession>
<evidence type="ECO:0008006" key="3">
    <source>
        <dbReference type="Google" id="ProtNLM"/>
    </source>
</evidence>
<dbReference type="OrthoDB" id="9806869at2"/>
<dbReference type="eggNOG" id="COG0614">
    <property type="taxonomic scope" value="Bacteria"/>
</dbReference>
<organism evidence="1 2">
    <name type="scientific">Roseiflexus castenholzii (strain DSM 13941 / HLO8)</name>
    <dbReference type="NCBI Taxonomy" id="383372"/>
    <lineage>
        <taxon>Bacteria</taxon>
        <taxon>Bacillati</taxon>
        <taxon>Chloroflexota</taxon>
        <taxon>Chloroflexia</taxon>
        <taxon>Chloroflexales</taxon>
        <taxon>Roseiflexineae</taxon>
        <taxon>Roseiflexaceae</taxon>
        <taxon>Roseiflexus</taxon>
    </lineage>
</organism>
<dbReference type="InterPro" id="IPR026350">
    <property type="entry name" value="GxxExxY"/>
</dbReference>
<proteinExistence type="predicted"/>
<name>A7NS31_ROSCS</name>
<sequence length="127" mass="14178">MPDVQDLNPITEAIIGAAINVHRTLGPGLLESAYETCLVHELLQLGLHVEQQKPLPIVYKGIRLNCGYRLDIVVNEAVIVELKTVEHLLPIHEAQLLSYLKLSGCRVGLLINFNVPVLKKGIRRMVR</sequence>
<protein>
    <recommendedName>
        <fullName evidence="3">GxxExxY protein</fullName>
    </recommendedName>
</protein>
<gene>
    <name evidence="1" type="ordered locus">Rcas_4353</name>
</gene>
<dbReference type="KEGG" id="rca:Rcas_4353"/>
<dbReference type="Pfam" id="PF13366">
    <property type="entry name" value="PDDEXK_3"/>
    <property type="match status" value="1"/>
</dbReference>
<keyword evidence="2" id="KW-1185">Reference proteome</keyword>
<evidence type="ECO:0000313" key="2">
    <source>
        <dbReference type="Proteomes" id="UP000000263"/>
    </source>
</evidence>
<dbReference type="HOGENOM" id="CLU_134960_1_0_0"/>
<dbReference type="AlphaFoldDB" id="A7NS31"/>
<reference evidence="1 2" key="1">
    <citation type="submission" date="2007-08" db="EMBL/GenBank/DDBJ databases">
        <title>Complete sequence of Roseiflexus castenholzii DSM 13941.</title>
        <authorList>
            <consortium name="US DOE Joint Genome Institute"/>
            <person name="Copeland A."/>
            <person name="Lucas S."/>
            <person name="Lapidus A."/>
            <person name="Barry K."/>
            <person name="Glavina del Rio T."/>
            <person name="Dalin E."/>
            <person name="Tice H."/>
            <person name="Pitluck S."/>
            <person name="Thompson L.S."/>
            <person name="Brettin T."/>
            <person name="Bruce D."/>
            <person name="Detter J.C."/>
            <person name="Han C."/>
            <person name="Tapia R."/>
            <person name="Schmutz J."/>
            <person name="Larimer F."/>
            <person name="Land M."/>
            <person name="Hauser L."/>
            <person name="Kyrpides N."/>
            <person name="Mikhailova N."/>
            <person name="Bryant D.A."/>
            <person name="Hanada S."/>
            <person name="Tsukatani Y."/>
            <person name="Richardson P."/>
        </authorList>
    </citation>
    <scope>NUCLEOTIDE SEQUENCE [LARGE SCALE GENOMIC DNA]</scope>
    <source>
        <strain evidence="2">DSM 13941 / HLO8</strain>
    </source>
</reference>
<dbReference type="NCBIfam" id="TIGR04256">
    <property type="entry name" value="GxxExxY"/>
    <property type="match status" value="1"/>
</dbReference>